<organism evidence="1 2">
    <name type="scientific">Periplaneta americana</name>
    <name type="common">American cockroach</name>
    <name type="synonym">Blatta americana</name>
    <dbReference type="NCBI Taxonomy" id="6978"/>
    <lineage>
        <taxon>Eukaryota</taxon>
        <taxon>Metazoa</taxon>
        <taxon>Ecdysozoa</taxon>
        <taxon>Arthropoda</taxon>
        <taxon>Hexapoda</taxon>
        <taxon>Insecta</taxon>
        <taxon>Pterygota</taxon>
        <taxon>Neoptera</taxon>
        <taxon>Polyneoptera</taxon>
        <taxon>Dictyoptera</taxon>
        <taxon>Blattodea</taxon>
        <taxon>Blattoidea</taxon>
        <taxon>Blattidae</taxon>
        <taxon>Blattinae</taxon>
        <taxon>Periplaneta</taxon>
    </lineage>
</organism>
<accession>A0ABQ8SJM3</accession>
<sequence>KLVTNLETTGSLVTQFSGSRTLSEETIQDVKERLLASPCVMCSRIATYGLRFCLGPEAITDATLIKVFQNLGRRVQECLDVKGDHFQYQI</sequence>
<comment type="caution">
    <text evidence="1">The sequence shown here is derived from an EMBL/GenBank/DDBJ whole genome shotgun (WGS) entry which is preliminary data.</text>
</comment>
<evidence type="ECO:0000313" key="1">
    <source>
        <dbReference type="EMBL" id="KAJ4434198.1"/>
    </source>
</evidence>
<proteinExistence type="predicted"/>
<dbReference type="Proteomes" id="UP001148838">
    <property type="component" value="Unassembled WGS sequence"/>
</dbReference>
<evidence type="ECO:0000313" key="2">
    <source>
        <dbReference type="Proteomes" id="UP001148838"/>
    </source>
</evidence>
<reference evidence="1 2" key="1">
    <citation type="journal article" date="2022" name="Allergy">
        <title>Genome assembly and annotation of Periplaneta americana reveal a comprehensive cockroach allergen profile.</title>
        <authorList>
            <person name="Wang L."/>
            <person name="Xiong Q."/>
            <person name="Saelim N."/>
            <person name="Wang L."/>
            <person name="Nong W."/>
            <person name="Wan A.T."/>
            <person name="Shi M."/>
            <person name="Liu X."/>
            <person name="Cao Q."/>
            <person name="Hui J.H.L."/>
            <person name="Sookrung N."/>
            <person name="Leung T.F."/>
            <person name="Tungtrongchitr A."/>
            <person name="Tsui S.K.W."/>
        </authorList>
    </citation>
    <scope>NUCLEOTIDE SEQUENCE [LARGE SCALE GENOMIC DNA]</scope>
    <source>
        <strain evidence="1">PWHHKU_190912</strain>
    </source>
</reference>
<dbReference type="EMBL" id="JAJSOF020000025">
    <property type="protein sequence ID" value="KAJ4434198.1"/>
    <property type="molecule type" value="Genomic_DNA"/>
</dbReference>
<protein>
    <submittedName>
        <fullName evidence="1">Uncharacterized protein</fullName>
    </submittedName>
</protein>
<keyword evidence="2" id="KW-1185">Reference proteome</keyword>
<name>A0ABQ8SJM3_PERAM</name>
<feature type="non-terminal residue" evidence="1">
    <location>
        <position position="1"/>
    </location>
</feature>
<gene>
    <name evidence="1" type="ORF">ANN_22746</name>
</gene>